<dbReference type="Pfam" id="PF13365">
    <property type="entry name" value="Trypsin_2"/>
    <property type="match status" value="1"/>
</dbReference>
<dbReference type="PANTHER" id="PTHR22939">
    <property type="entry name" value="SERINE PROTEASE FAMILY S1C HTRA-RELATED"/>
    <property type="match status" value="1"/>
</dbReference>
<dbReference type="GO" id="GO:0006515">
    <property type="term" value="P:protein quality control for misfolded or incompletely synthesized proteins"/>
    <property type="evidence" value="ECO:0007669"/>
    <property type="project" value="TreeGrafter"/>
</dbReference>
<evidence type="ECO:0000256" key="1">
    <source>
        <dbReference type="ARBA" id="ARBA00010541"/>
    </source>
</evidence>
<dbReference type="PROSITE" id="PS50106">
    <property type="entry name" value="PDZ"/>
    <property type="match status" value="1"/>
</dbReference>
<evidence type="ECO:0000313" key="5">
    <source>
        <dbReference type="EMBL" id="QDT00149.1"/>
    </source>
</evidence>
<keyword evidence="2 5" id="KW-0645">Protease</keyword>
<dbReference type="InterPro" id="IPR001478">
    <property type="entry name" value="PDZ"/>
</dbReference>
<evidence type="ECO:0000259" key="4">
    <source>
        <dbReference type="PROSITE" id="PS50106"/>
    </source>
</evidence>
<dbReference type="Gene3D" id="2.30.42.10">
    <property type="match status" value="1"/>
</dbReference>
<dbReference type="Pfam" id="PF13180">
    <property type="entry name" value="PDZ_2"/>
    <property type="match status" value="1"/>
</dbReference>
<dbReference type="SMART" id="SM00228">
    <property type="entry name" value="PDZ"/>
    <property type="match status" value="1"/>
</dbReference>
<evidence type="ECO:0000313" key="6">
    <source>
        <dbReference type="Proteomes" id="UP000319852"/>
    </source>
</evidence>
<dbReference type="Proteomes" id="UP000319852">
    <property type="component" value="Chromosome"/>
</dbReference>
<dbReference type="Gene3D" id="2.40.10.120">
    <property type="match status" value="1"/>
</dbReference>
<organism evidence="5 6">
    <name type="scientific">Adhaeretor mobilis</name>
    <dbReference type="NCBI Taxonomy" id="1930276"/>
    <lineage>
        <taxon>Bacteria</taxon>
        <taxon>Pseudomonadati</taxon>
        <taxon>Planctomycetota</taxon>
        <taxon>Planctomycetia</taxon>
        <taxon>Pirellulales</taxon>
        <taxon>Lacipirellulaceae</taxon>
        <taxon>Adhaeretor</taxon>
    </lineage>
</organism>
<dbReference type="InterPro" id="IPR001940">
    <property type="entry name" value="Peptidase_S1C"/>
</dbReference>
<keyword evidence="3 5" id="KW-0378">Hydrolase</keyword>
<dbReference type="EMBL" id="CP036263">
    <property type="protein sequence ID" value="QDT00149.1"/>
    <property type="molecule type" value="Genomic_DNA"/>
</dbReference>
<accession>A0A517MZ36</accession>
<protein>
    <submittedName>
        <fullName evidence="5">Periplasmic pH-dependent serine endoprotease DegQ</fullName>
        <ecNumber evidence="5">3.4.21.107</ecNumber>
    </submittedName>
</protein>
<dbReference type="GO" id="GO:0042597">
    <property type="term" value="C:periplasmic space"/>
    <property type="evidence" value="ECO:0007669"/>
    <property type="project" value="TreeGrafter"/>
</dbReference>
<dbReference type="SUPFAM" id="SSF50156">
    <property type="entry name" value="PDZ domain-like"/>
    <property type="match status" value="1"/>
</dbReference>
<dbReference type="KEGG" id="amob:HG15A2_34840"/>
<reference evidence="5 6" key="1">
    <citation type="submission" date="2019-02" db="EMBL/GenBank/DDBJ databases">
        <title>Deep-cultivation of Planctomycetes and their phenomic and genomic characterization uncovers novel biology.</title>
        <authorList>
            <person name="Wiegand S."/>
            <person name="Jogler M."/>
            <person name="Boedeker C."/>
            <person name="Pinto D."/>
            <person name="Vollmers J."/>
            <person name="Rivas-Marin E."/>
            <person name="Kohn T."/>
            <person name="Peeters S.H."/>
            <person name="Heuer A."/>
            <person name="Rast P."/>
            <person name="Oberbeckmann S."/>
            <person name="Bunk B."/>
            <person name="Jeske O."/>
            <person name="Meyerdierks A."/>
            <person name="Storesund J.E."/>
            <person name="Kallscheuer N."/>
            <person name="Luecker S."/>
            <person name="Lage O.M."/>
            <person name="Pohl T."/>
            <person name="Merkel B.J."/>
            <person name="Hornburger P."/>
            <person name="Mueller R.-W."/>
            <person name="Bruemmer F."/>
            <person name="Labrenz M."/>
            <person name="Spormann A.M."/>
            <person name="Op den Camp H."/>
            <person name="Overmann J."/>
            <person name="Amann R."/>
            <person name="Jetten M.S.M."/>
            <person name="Mascher T."/>
            <person name="Medema M.H."/>
            <person name="Devos D.P."/>
            <person name="Kaster A.-K."/>
            <person name="Ovreas L."/>
            <person name="Rohde M."/>
            <person name="Galperin M.Y."/>
            <person name="Jogler C."/>
        </authorList>
    </citation>
    <scope>NUCLEOTIDE SEQUENCE [LARGE SCALE GENOMIC DNA]</scope>
    <source>
        <strain evidence="5 6">HG15A2</strain>
    </source>
</reference>
<gene>
    <name evidence="5" type="primary">degQ_2</name>
    <name evidence="5" type="ORF">HG15A2_34840</name>
</gene>
<dbReference type="RefSeq" id="WP_145061440.1">
    <property type="nucleotide sequence ID" value="NZ_CP036263.1"/>
</dbReference>
<dbReference type="AlphaFoldDB" id="A0A517MZ36"/>
<feature type="domain" description="PDZ" evidence="4">
    <location>
        <begin position="277"/>
        <end position="369"/>
    </location>
</feature>
<sequence>MRRYLNKSSRSQISTRLRISTRSLWLLSCLAFFSTANQYVFAQQVASAPSERERLYAELHRDVASLERELSIYKRVVQLVSPSVVHVDATPLPRYGFRRDVEEAGSGVLVRLRGADYVLTNRHVVKHSDEEHIRLELTDGRELRPTKIWSDKQTDVAVLAVHGEGLVPARIGDSDQAEIGDIVMAFGSPFNLRQSVTRGIISAKGRTNLDLGDGEVDYQNFMQTDAAINPGNSGGPLVNLRGEIIGLNTAIASNSGGNDGIGFSIPANIAVRIMRQLVETGHVERGFLGVTLDGYFDDRSARFVGLPRLMGARVKRITSSSPAALAGVQQDDIILRFNGLPINNDQHLISLVKLTEIGRSIELTVLRDGQLLEKSARIARLNDFTDAIEKSPPEKR</sequence>
<dbReference type="SUPFAM" id="SSF50494">
    <property type="entry name" value="Trypsin-like serine proteases"/>
    <property type="match status" value="1"/>
</dbReference>
<dbReference type="InterPro" id="IPR036034">
    <property type="entry name" value="PDZ_sf"/>
</dbReference>
<name>A0A517MZ36_9BACT</name>
<comment type="similarity">
    <text evidence="1">Belongs to the peptidase S1C family.</text>
</comment>
<dbReference type="GO" id="GO:0004252">
    <property type="term" value="F:serine-type endopeptidase activity"/>
    <property type="evidence" value="ECO:0007669"/>
    <property type="project" value="InterPro"/>
</dbReference>
<keyword evidence="6" id="KW-1185">Reference proteome</keyword>
<dbReference type="InterPro" id="IPR009003">
    <property type="entry name" value="Peptidase_S1_PA"/>
</dbReference>
<dbReference type="EC" id="3.4.21.107" evidence="5"/>
<proteinExistence type="inferred from homology"/>
<dbReference type="PRINTS" id="PR00834">
    <property type="entry name" value="PROTEASES2C"/>
</dbReference>
<dbReference type="PANTHER" id="PTHR22939:SF129">
    <property type="entry name" value="SERINE PROTEASE HTRA2, MITOCHONDRIAL"/>
    <property type="match status" value="1"/>
</dbReference>
<evidence type="ECO:0000256" key="3">
    <source>
        <dbReference type="ARBA" id="ARBA00022801"/>
    </source>
</evidence>
<evidence type="ECO:0000256" key="2">
    <source>
        <dbReference type="ARBA" id="ARBA00022670"/>
    </source>
</evidence>
<dbReference type="OrthoDB" id="248175at2"/>